<sequence>MPSQSARQRNKRALATTGSAQKLPTRPSSASGSQPTRLRSLLSILLVTSVLLVGLQALRFYLRGSTALSPLAAWTRSKYTADSKIASAASKLDRGATGFNPLAPEGAKPGAPALAPGLEVADYEKYLEQEGEIDVQYDEDGNLDLATAQRMLDLLYRPARDGVKVAGKMAAAMIEDEIVEEAADDAEVQDEAAP</sequence>
<dbReference type="AlphaFoldDB" id="A0A5C3ES52"/>
<keyword evidence="2" id="KW-1133">Transmembrane helix</keyword>
<dbReference type="OrthoDB" id="2552873at2759"/>
<evidence type="ECO:0000256" key="2">
    <source>
        <dbReference type="SAM" id="Phobius"/>
    </source>
</evidence>
<reference evidence="3 4" key="1">
    <citation type="submission" date="2018-03" db="EMBL/GenBank/DDBJ databases">
        <authorList>
            <person name="Guldener U."/>
        </authorList>
    </citation>
    <scope>NUCLEOTIDE SEQUENCE [LARGE SCALE GENOMIC DNA]</scope>
    <source>
        <strain evidence="3 4">DAOM196992</strain>
    </source>
</reference>
<keyword evidence="2" id="KW-0812">Transmembrane</keyword>
<protein>
    <submittedName>
        <fullName evidence="3">Uncharacterized protein</fullName>
    </submittedName>
</protein>
<evidence type="ECO:0000313" key="4">
    <source>
        <dbReference type="Proteomes" id="UP000323386"/>
    </source>
</evidence>
<feature type="compositionally biased region" description="Polar residues" evidence="1">
    <location>
        <begin position="16"/>
        <end position="35"/>
    </location>
</feature>
<accession>A0A5C3ES52</accession>
<dbReference type="EMBL" id="OOIP01000001">
    <property type="protein sequence ID" value="SPO35143.1"/>
    <property type="molecule type" value="Genomic_DNA"/>
</dbReference>
<evidence type="ECO:0000313" key="3">
    <source>
        <dbReference type="EMBL" id="SPO35143.1"/>
    </source>
</evidence>
<dbReference type="Proteomes" id="UP000323386">
    <property type="component" value="Unassembled WGS sequence"/>
</dbReference>
<keyword evidence="2" id="KW-0472">Membrane</keyword>
<feature type="transmembrane region" description="Helical" evidence="2">
    <location>
        <begin position="41"/>
        <end position="62"/>
    </location>
</feature>
<gene>
    <name evidence="3" type="ORF">PSFLO_00614</name>
</gene>
<evidence type="ECO:0000256" key="1">
    <source>
        <dbReference type="SAM" id="MobiDB-lite"/>
    </source>
</evidence>
<proteinExistence type="predicted"/>
<organism evidence="3 4">
    <name type="scientific">Pseudozyma flocculosa</name>
    <dbReference type="NCBI Taxonomy" id="84751"/>
    <lineage>
        <taxon>Eukaryota</taxon>
        <taxon>Fungi</taxon>
        <taxon>Dikarya</taxon>
        <taxon>Basidiomycota</taxon>
        <taxon>Ustilaginomycotina</taxon>
        <taxon>Ustilaginomycetes</taxon>
        <taxon>Ustilaginales</taxon>
        <taxon>Ustilaginaceae</taxon>
        <taxon>Pseudozyma</taxon>
    </lineage>
</organism>
<name>A0A5C3ES52_9BASI</name>
<feature type="region of interest" description="Disordered" evidence="1">
    <location>
        <begin position="1"/>
        <end position="35"/>
    </location>
</feature>
<keyword evidence="4" id="KW-1185">Reference proteome</keyword>